<dbReference type="EMBL" id="JAXAFJ010000005">
    <property type="protein sequence ID" value="MDX6806519.1"/>
    <property type="molecule type" value="Genomic_DNA"/>
</dbReference>
<comment type="caution">
    <text evidence="1">The sequence shown here is derived from an EMBL/GenBank/DDBJ whole genome shotgun (WGS) entry which is preliminary data.</text>
</comment>
<sequence>MIHYSLRCEAEHEFDGWFRSSADYEDQRAGDLLTCPLCGSRDISKALMAPAVQLAEDKPASATHDVALLGERERKIREMMRNIREEVTRNARDVGPQFADMARQMHEGEIERDSIYGRASADEVRSLAEDGVEFYPLPPIVDETN</sequence>
<evidence type="ECO:0000313" key="2">
    <source>
        <dbReference type="Proteomes" id="UP001274321"/>
    </source>
</evidence>
<dbReference type="Proteomes" id="UP001274321">
    <property type="component" value="Unassembled WGS sequence"/>
</dbReference>
<dbReference type="Pfam" id="PF06676">
    <property type="entry name" value="DUF1178"/>
    <property type="match status" value="1"/>
</dbReference>
<organism evidence="1 2">
    <name type="scientific">Terrihabitans rhizophilus</name>
    <dbReference type="NCBI Taxonomy" id="3092662"/>
    <lineage>
        <taxon>Bacteria</taxon>
        <taxon>Pseudomonadati</taxon>
        <taxon>Pseudomonadota</taxon>
        <taxon>Alphaproteobacteria</taxon>
        <taxon>Hyphomicrobiales</taxon>
        <taxon>Terrihabitans</taxon>
    </lineage>
</organism>
<keyword evidence="2" id="KW-1185">Reference proteome</keyword>
<reference evidence="1 2" key="1">
    <citation type="submission" date="2023-11" db="EMBL/GenBank/DDBJ databases">
        <authorList>
            <person name="Bao R."/>
        </authorList>
    </citation>
    <scope>NUCLEOTIDE SEQUENCE [LARGE SCALE GENOMIC DNA]</scope>
    <source>
        <strain evidence="1 2">PJ23</strain>
    </source>
</reference>
<accession>A0ABU4RNX8</accession>
<dbReference type="PIRSF" id="PIRSF032131">
    <property type="entry name" value="UCP032131"/>
    <property type="match status" value="1"/>
</dbReference>
<name>A0ABU4RNX8_9HYPH</name>
<dbReference type="InterPro" id="IPR009562">
    <property type="entry name" value="DUF1178"/>
</dbReference>
<protein>
    <submittedName>
        <fullName evidence="1">DUF1178 family protein</fullName>
    </submittedName>
</protein>
<gene>
    <name evidence="1" type="ORF">SCD90_10615</name>
</gene>
<evidence type="ECO:0000313" key="1">
    <source>
        <dbReference type="EMBL" id="MDX6806519.1"/>
    </source>
</evidence>
<proteinExistence type="predicted"/>
<dbReference type="RefSeq" id="WP_319844646.1">
    <property type="nucleotide sequence ID" value="NZ_JAXAFJ010000005.1"/>
</dbReference>